<evidence type="ECO:0000313" key="16">
    <source>
        <dbReference type="Proteomes" id="UP000694547"/>
    </source>
</evidence>
<dbReference type="CDD" id="cd15002">
    <property type="entry name" value="7tmA_GPR151"/>
    <property type="match status" value="1"/>
</dbReference>
<feature type="transmembrane region" description="Helical" evidence="13">
    <location>
        <begin position="209"/>
        <end position="231"/>
    </location>
</feature>
<dbReference type="Pfam" id="PF00001">
    <property type="entry name" value="7tm_1"/>
    <property type="match status" value="1"/>
</dbReference>
<feature type="transmembrane region" description="Helical" evidence="13">
    <location>
        <begin position="120"/>
        <end position="144"/>
    </location>
</feature>
<evidence type="ECO:0000256" key="13">
    <source>
        <dbReference type="SAM" id="Phobius"/>
    </source>
</evidence>
<evidence type="ECO:0000256" key="11">
    <source>
        <dbReference type="ARBA" id="ARBA00076555"/>
    </source>
</evidence>
<comment type="subcellular location">
    <subcellularLocation>
        <location evidence="1">Cell membrane</location>
        <topology evidence="1">Multi-pass membrane protein</topology>
    </subcellularLocation>
</comment>
<evidence type="ECO:0000256" key="6">
    <source>
        <dbReference type="ARBA" id="ARBA00023136"/>
    </source>
</evidence>
<dbReference type="OrthoDB" id="9009799at2759"/>
<sequence length="422" mass="46718">MGKATLTAVFADSNSSIMNVSSAHLHFAGGYLPSDSKDWRTIIPALLVAMCLVGSVGNLCVIGILLHGVWKRKPSMIHSLILNLSLADISLLLFSAPVRAAAYSRGVWDLGWFVCKSSDWFIHMCMAAKSLTTAVVAKVCFLYASDPAKQVSIHNCTIWSVLVAIWVIASLLPLPEWFFSTTRHHGGVEMCLLDVPAVAEEFMSVFGKLYPLLVFCLPLLLASFYFWRAYGQCKKRGTKTQNLRNQIRSKQLTVMLLSTAITSALLWLPEWVAWLWVWHLKDGGPLPPQGFIALSQVLMFSISTANPLIFLVMSEEFKAGLKGVWKWMVTRKPLSASEVQGAPAGNTEALPDKIPSAESQTSIQETDRHGFPNSSKENTDKAVAPTLPDVQQFWHERDAVPSAPDNDPTPWEHEGQETESYD</sequence>
<keyword evidence="3 13" id="KW-0812">Transmembrane</keyword>
<keyword evidence="16" id="KW-1185">Reference proteome</keyword>
<feature type="transmembrane region" description="Helical" evidence="13">
    <location>
        <begin position="42"/>
        <end position="68"/>
    </location>
</feature>
<evidence type="ECO:0000256" key="2">
    <source>
        <dbReference type="ARBA" id="ARBA00022475"/>
    </source>
</evidence>
<dbReference type="GO" id="GO:0098981">
    <property type="term" value="C:cholinergic synapse"/>
    <property type="evidence" value="ECO:0007669"/>
    <property type="project" value="Ensembl"/>
</dbReference>
<evidence type="ECO:0000256" key="3">
    <source>
        <dbReference type="ARBA" id="ARBA00022692"/>
    </source>
</evidence>
<dbReference type="GO" id="GO:0004930">
    <property type="term" value="F:G protein-coupled receptor activity"/>
    <property type="evidence" value="ECO:0007669"/>
    <property type="project" value="UniProtKB-KW"/>
</dbReference>
<dbReference type="GO" id="GO:0042734">
    <property type="term" value="C:presynaptic membrane"/>
    <property type="evidence" value="ECO:0007669"/>
    <property type="project" value="Ensembl"/>
</dbReference>
<dbReference type="RefSeq" id="XP_015851930.2">
    <property type="nucleotide sequence ID" value="XM_015996444.2"/>
</dbReference>
<protein>
    <recommendedName>
        <fullName evidence="11">GPCR-2037</fullName>
    </recommendedName>
</protein>
<name>A0A8C8VRG2_PERMB</name>
<evidence type="ECO:0000256" key="8">
    <source>
        <dbReference type="ARBA" id="ARBA00023170"/>
    </source>
</evidence>
<dbReference type="GO" id="GO:0042802">
    <property type="term" value="F:identical protein binding"/>
    <property type="evidence" value="ECO:0007669"/>
    <property type="project" value="Ensembl"/>
</dbReference>
<keyword evidence="8" id="KW-0675">Receptor</keyword>
<evidence type="ECO:0000256" key="4">
    <source>
        <dbReference type="ARBA" id="ARBA00022989"/>
    </source>
</evidence>
<dbReference type="GO" id="GO:0030672">
    <property type="term" value="C:synaptic vesicle membrane"/>
    <property type="evidence" value="ECO:0007669"/>
    <property type="project" value="Ensembl"/>
</dbReference>
<dbReference type="Proteomes" id="UP000694547">
    <property type="component" value="Chromosome 19"/>
</dbReference>
<proteinExistence type="predicted"/>
<feature type="domain" description="G-protein coupled receptors family 1 profile" evidence="14">
    <location>
        <begin position="57"/>
        <end position="310"/>
    </location>
</feature>
<dbReference type="PROSITE" id="PS50262">
    <property type="entry name" value="G_PROTEIN_RECEP_F1_2"/>
    <property type="match status" value="1"/>
</dbReference>
<keyword evidence="4 13" id="KW-1133">Transmembrane helix</keyword>
<feature type="transmembrane region" description="Helical" evidence="13">
    <location>
        <begin position="156"/>
        <end position="174"/>
    </location>
</feature>
<evidence type="ECO:0000256" key="5">
    <source>
        <dbReference type="ARBA" id="ARBA00023040"/>
    </source>
</evidence>
<dbReference type="Ensembl" id="ENSPEMT00000000400.2">
    <property type="protein sequence ID" value="ENSPEMP00000000398.2"/>
    <property type="gene ID" value="ENSPEMG00000000286.2"/>
</dbReference>
<evidence type="ECO:0000256" key="9">
    <source>
        <dbReference type="ARBA" id="ARBA00023180"/>
    </source>
</evidence>
<keyword evidence="6 13" id="KW-0472">Membrane</keyword>
<reference evidence="15" key="2">
    <citation type="submission" date="2025-08" db="UniProtKB">
        <authorList>
            <consortium name="Ensembl"/>
        </authorList>
    </citation>
    <scope>IDENTIFICATION</scope>
</reference>
<dbReference type="CTD" id="134391"/>
<evidence type="ECO:0000256" key="7">
    <source>
        <dbReference type="ARBA" id="ARBA00023157"/>
    </source>
</evidence>
<dbReference type="GeneTree" id="ENSGT01030000234518"/>
<evidence type="ECO:0000256" key="1">
    <source>
        <dbReference type="ARBA" id="ARBA00004651"/>
    </source>
</evidence>
<dbReference type="InterPro" id="IPR017452">
    <property type="entry name" value="GPCR_Rhodpsn_7TM"/>
</dbReference>
<dbReference type="GO" id="GO:2000300">
    <property type="term" value="P:regulation of synaptic vesicle exocytosis"/>
    <property type="evidence" value="ECO:0007669"/>
    <property type="project" value="Ensembl"/>
</dbReference>
<dbReference type="InterPro" id="IPR000276">
    <property type="entry name" value="GPCR_Rhodpsn"/>
</dbReference>
<keyword evidence="10" id="KW-0807">Transducer</keyword>
<dbReference type="FunFam" id="1.20.1070.10:FF:000215">
    <property type="entry name" value="G protein-coupled receptor 151"/>
    <property type="match status" value="1"/>
</dbReference>
<feature type="region of interest" description="Disordered" evidence="12">
    <location>
        <begin position="336"/>
        <end position="422"/>
    </location>
</feature>
<feature type="transmembrane region" description="Helical" evidence="13">
    <location>
        <begin position="252"/>
        <end position="278"/>
    </location>
</feature>
<reference evidence="15 16" key="1">
    <citation type="submission" date="2018-10" db="EMBL/GenBank/DDBJ databases">
        <title>Improved assembly of the deer mouse Peromyscus maniculatus genome.</title>
        <authorList>
            <person name="Lassance J.-M."/>
            <person name="Hoekstra H.E."/>
        </authorList>
    </citation>
    <scope>NUCLEOTIDE SEQUENCE [LARGE SCALE GENOMIC DNA]</scope>
</reference>
<dbReference type="Gene3D" id="1.20.1070.10">
    <property type="entry name" value="Rhodopsin 7-helix transmembrane proteins"/>
    <property type="match status" value="1"/>
</dbReference>
<dbReference type="GO" id="GO:0010447">
    <property type="term" value="P:response to acidic pH"/>
    <property type="evidence" value="ECO:0007669"/>
    <property type="project" value="Ensembl"/>
</dbReference>
<dbReference type="SUPFAM" id="SSF81321">
    <property type="entry name" value="Family A G protein-coupled receptor-like"/>
    <property type="match status" value="1"/>
</dbReference>
<dbReference type="PRINTS" id="PR00237">
    <property type="entry name" value="GPCRRHODOPSN"/>
</dbReference>
<dbReference type="AlphaFoldDB" id="A0A8C8VRG2"/>
<dbReference type="PANTHER" id="PTHR45695:SF1">
    <property type="entry name" value="G-PROTEIN COUPLED RECEPTOR 151"/>
    <property type="match status" value="1"/>
</dbReference>
<feature type="transmembrane region" description="Helical" evidence="13">
    <location>
        <begin position="290"/>
        <end position="312"/>
    </location>
</feature>
<keyword evidence="2" id="KW-1003">Cell membrane</keyword>
<keyword evidence="5" id="KW-0297">G-protein coupled receptor</keyword>
<evidence type="ECO:0000259" key="14">
    <source>
        <dbReference type="PROSITE" id="PS50262"/>
    </source>
</evidence>
<keyword evidence="9" id="KW-0325">Glycoprotein</keyword>
<gene>
    <name evidence="15" type="primary">Gpr151</name>
</gene>
<evidence type="ECO:0000313" key="15">
    <source>
        <dbReference type="Ensembl" id="ENSPEMP00000000398.2"/>
    </source>
</evidence>
<reference evidence="15" key="3">
    <citation type="submission" date="2025-09" db="UniProtKB">
        <authorList>
            <consortium name="Ensembl"/>
        </authorList>
    </citation>
    <scope>IDENTIFICATION</scope>
</reference>
<accession>A0A8C8VRG2</accession>
<evidence type="ECO:0000256" key="12">
    <source>
        <dbReference type="SAM" id="MobiDB-lite"/>
    </source>
</evidence>
<dbReference type="PANTHER" id="PTHR45695">
    <property type="entry name" value="LEUCOKININ RECEPTOR-RELATED"/>
    <property type="match status" value="1"/>
</dbReference>
<evidence type="ECO:0000256" key="10">
    <source>
        <dbReference type="ARBA" id="ARBA00023224"/>
    </source>
</evidence>
<feature type="transmembrane region" description="Helical" evidence="13">
    <location>
        <begin position="80"/>
        <end position="100"/>
    </location>
</feature>
<keyword evidence="7" id="KW-1015">Disulfide bond</keyword>
<organism evidence="15 16">
    <name type="scientific">Peromyscus maniculatus bairdii</name>
    <name type="common">Prairie deer mouse</name>
    <dbReference type="NCBI Taxonomy" id="230844"/>
    <lineage>
        <taxon>Eukaryota</taxon>
        <taxon>Metazoa</taxon>
        <taxon>Chordata</taxon>
        <taxon>Craniata</taxon>
        <taxon>Vertebrata</taxon>
        <taxon>Euteleostomi</taxon>
        <taxon>Mammalia</taxon>
        <taxon>Eutheria</taxon>
        <taxon>Euarchontoglires</taxon>
        <taxon>Glires</taxon>
        <taxon>Rodentia</taxon>
        <taxon>Myomorpha</taxon>
        <taxon>Muroidea</taxon>
        <taxon>Cricetidae</taxon>
        <taxon>Neotominae</taxon>
        <taxon>Peromyscus</taxon>
    </lineage>
</organism>